<sequence length="551" mass="59546">MNLLDSHSGAPTPTPGKASATAPESFPGFGEGAPLDLPSLTPAATAGILSRLIDGTSDAFADALASAGNCTSPIRLTGHSLTLDRTTGEVISSYSSATAPLGEVLIPCGNRRAHICPACSRVYARDTFELIRAGVAGGKTIPATVAGSPLLFVTFTAPSFGYVHGTRPGGGKCRPRSSDRVQICPHGVRLACNVAHDEEDPRVGSPLCSDCYDWTTAVVWQWHAPELWRRTTIAIRRRLAHALGLAPSRLRDVASLQFAKVAEYQARGAVHFRALIRLDGPDGPGSRAPLDGEHLAQVVRDAAASVTCPAPPAATWDVPRTLAWGRQLDVRTVTNGPSHLRTSDELSAGQVAGYLAKYATKDATDLRTHAPRPHLARLAEHARHLGMLAHVRDARRHLRKTPPAGALDPKTNRDTYALLGKWAHMLGFRGHFATKSRHYSVTLGRLRRARQRFQRLTAQAQREGRPLDTRDLEARLLADDDNETTLVIGSWTYAGTGWPRPGEATLATAAAARAREYDQWRAEHRRHHDWRSTTTPSDERNCHGPAACTAA</sequence>
<feature type="region of interest" description="Disordered" evidence="1">
    <location>
        <begin position="523"/>
        <end position="551"/>
    </location>
</feature>
<protein>
    <submittedName>
        <fullName evidence="2">Replication initiation protein</fullName>
    </submittedName>
</protein>
<dbReference type="InterPro" id="IPR046828">
    <property type="entry name" value="RepSA"/>
</dbReference>
<organism evidence="2 3">
    <name type="scientific">Arsenicicoccus bolidensis</name>
    <dbReference type="NCBI Taxonomy" id="229480"/>
    <lineage>
        <taxon>Bacteria</taxon>
        <taxon>Bacillati</taxon>
        <taxon>Actinomycetota</taxon>
        <taxon>Actinomycetes</taxon>
        <taxon>Micrococcales</taxon>
        <taxon>Intrasporangiaceae</taxon>
        <taxon>Arsenicicoccus</taxon>
    </lineage>
</organism>
<proteinExistence type="predicted"/>
<evidence type="ECO:0000313" key="3">
    <source>
        <dbReference type="Proteomes" id="UP001521931"/>
    </source>
</evidence>
<evidence type="ECO:0000256" key="1">
    <source>
        <dbReference type="SAM" id="MobiDB-lite"/>
    </source>
</evidence>
<keyword evidence="3" id="KW-1185">Reference proteome</keyword>
<dbReference type="RefSeq" id="WP_239263419.1">
    <property type="nucleotide sequence ID" value="NZ_JAKRCV010000015.1"/>
</dbReference>
<dbReference type="EMBL" id="JAKRCV010000015">
    <property type="protein sequence ID" value="MCG7321619.1"/>
    <property type="molecule type" value="Genomic_DNA"/>
</dbReference>
<evidence type="ECO:0000313" key="2">
    <source>
        <dbReference type="EMBL" id="MCG7321619.1"/>
    </source>
</evidence>
<gene>
    <name evidence="2" type="ORF">MHL29_06895</name>
</gene>
<name>A0ABS9Q185_9MICO</name>
<accession>A0ABS9Q185</accession>
<reference evidence="2 3" key="1">
    <citation type="submission" date="2022-02" db="EMBL/GenBank/DDBJ databases">
        <title>Uncovering new skin microbiome diversity through culturing and metagenomics.</title>
        <authorList>
            <person name="Conlan S."/>
            <person name="Deming C."/>
            <person name="Nisc Comparative Sequencing Program N."/>
            <person name="Segre J.A."/>
        </authorList>
    </citation>
    <scope>NUCLEOTIDE SEQUENCE [LARGE SCALE GENOMIC DNA]</scope>
    <source>
        <strain evidence="2 3">ACRQZ</strain>
    </source>
</reference>
<comment type="caution">
    <text evidence="2">The sequence shown here is derived from an EMBL/GenBank/DDBJ whole genome shotgun (WGS) entry which is preliminary data.</text>
</comment>
<feature type="region of interest" description="Disordered" evidence="1">
    <location>
        <begin position="1"/>
        <end position="33"/>
    </location>
</feature>
<dbReference type="Proteomes" id="UP001521931">
    <property type="component" value="Unassembled WGS sequence"/>
</dbReference>
<dbReference type="Pfam" id="PF20199">
    <property type="entry name" value="RepSA"/>
    <property type="match status" value="1"/>
</dbReference>